<name>X1K9F4_9ZZZZ</name>
<accession>X1K9F4</accession>
<proteinExistence type="predicted"/>
<keyword evidence="1" id="KW-0812">Transmembrane</keyword>
<organism evidence="2">
    <name type="scientific">marine sediment metagenome</name>
    <dbReference type="NCBI Taxonomy" id="412755"/>
    <lineage>
        <taxon>unclassified sequences</taxon>
        <taxon>metagenomes</taxon>
        <taxon>ecological metagenomes</taxon>
    </lineage>
</organism>
<protein>
    <submittedName>
        <fullName evidence="2">Uncharacterized protein</fullName>
    </submittedName>
</protein>
<feature type="transmembrane region" description="Helical" evidence="1">
    <location>
        <begin position="143"/>
        <end position="172"/>
    </location>
</feature>
<evidence type="ECO:0000256" key="1">
    <source>
        <dbReference type="SAM" id="Phobius"/>
    </source>
</evidence>
<keyword evidence="1" id="KW-1133">Transmembrane helix</keyword>
<comment type="caution">
    <text evidence="2">The sequence shown here is derived from an EMBL/GenBank/DDBJ whole genome shotgun (WGS) entry which is preliminary data.</text>
</comment>
<keyword evidence="1" id="KW-0472">Membrane</keyword>
<dbReference type="EMBL" id="BARV01011060">
    <property type="protein sequence ID" value="GAI03637.1"/>
    <property type="molecule type" value="Genomic_DNA"/>
</dbReference>
<sequence length="194" mass="21556">MYFFLASYPILGAGLKYIDEAFDEHRFNIKIAYILAPILGVLWAYSMIINSASATILLAILLGVILKGKIDNYAYLAGLGIIFGIVIIAGVQLLIMPLIILTLATLFDEVGNDYIEKVGFLNSNSYSRKFIGYFFDQRWLTKVAVLAIALVGVIPLYFFVAMLFFDGAYLMVRGLSNSKQSRATVEKKRGVVVD</sequence>
<evidence type="ECO:0000313" key="2">
    <source>
        <dbReference type="EMBL" id="GAI03637.1"/>
    </source>
</evidence>
<dbReference type="AlphaFoldDB" id="X1K9F4"/>
<gene>
    <name evidence="2" type="ORF">S06H3_21151</name>
</gene>
<reference evidence="2" key="1">
    <citation type="journal article" date="2014" name="Front. Microbiol.">
        <title>High frequency of phylogenetically diverse reductive dehalogenase-homologous genes in deep subseafloor sedimentary metagenomes.</title>
        <authorList>
            <person name="Kawai M."/>
            <person name="Futagami T."/>
            <person name="Toyoda A."/>
            <person name="Takaki Y."/>
            <person name="Nishi S."/>
            <person name="Hori S."/>
            <person name="Arai W."/>
            <person name="Tsubouchi T."/>
            <person name="Morono Y."/>
            <person name="Uchiyama I."/>
            <person name="Ito T."/>
            <person name="Fujiyama A."/>
            <person name="Inagaki F."/>
            <person name="Takami H."/>
        </authorList>
    </citation>
    <scope>NUCLEOTIDE SEQUENCE</scope>
    <source>
        <strain evidence="2">Expedition CK06-06</strain>
    </source>
</reference>
<feature type="transmembrane region" description="Helical" evidence="1">
    <location>
        <begin position="73"/>
        <end position="100"/>
    </location>
</feature>
<feature type="transmembrane region" description="Helical" evidence="1">
    <location>
        <begin position="42"/>
        <end position="66"/>
    </location>
</feature>